<dbReference type="UniPathway" id="UPA00114"/>
<evidence type="ECO:0000256" key="1">
    <source>
        <dbReference type="ARBA" id="ARBA00000681"/>
    </source>
</evidence>
<dbReference type="PANTHER" id="PTHR46828">
    <property type="entry name" value="ENDO-1,4-BETA-XYLANASE A-RELATED"/>
    <property type="match status" value="1"/>
</dbReference>
<dbReference type="InterPro" id="IPR001137">
    <property type="entry name" value="Glyco_hydro_11"/>
</dbReference>
<dbReference type="PROSITE" id="PS51761">
    <property type="entry name" value="GH11_3"/>
    <property type="match status" value="1"/>
</dbReference>
<gene>
    <name evidence="15" type="ORF">E0L32_009444</name>
</gene>
<dbReference type="InterPro" id="IPR033119">
    <property type="entry name" value="GH11_AS_2"/>
</dbReference>
<evidence type="ECO:0000256" key="11">
    <source>
        <dbReference type="PROSITE-ProRule" id="PRU01097"/>
    </source>
</evidence>
<keyword evidence="7 11" id="KW-0378">Hydrolase</keyword>
<evidence type="ECO:0000256" key="7">
    <source>
        <dbReference type="ARBA" id="ARBA00022801"/>
    </source>
</evidence>
<feature type="active site" description="Nucleophile" evidence="11">
    <location>
        <position position="129"/>
    </location>
</feature>
<evidence type="ECO:0000256" key="8">
    <source>
        <dbReference type="ARBA" id="ARBA00023277"/>
    </source>
</evidence>
<dbReference type="AlphaFoldDB" id="A0A507AYT1"/>
<keyword evidence="8 11" id="KW-0119">Carbohydrate metabolism</keyword>
<comment type="similarity">
    <text evidence="3 11 12">Belongs to the glycosyl hydrolase 11 (cellulase G) family.</text>
</comment>
<dbReference type="PROSITE" id="PS00776">
    <property type="entry name" value="GH11_1"/>
    <property type="match status" value="1"/>
</dbReference>
<evidence type="ECO:0000256" key="6">
    <source>
        <dbReference type="ARBA" id="ARBA00022729"/>
    </source>
</evidence>
<dbReference type="InParanoid" id="A0A507AYT1"/>
<dbReference type="Gene3D" id="2.60.120.180">
    <property type="match status" value="1"/>
</dbReference>
<evidence type="ECO:0000256" key="3">
    <source>
        <dbReference type="ARBA" id="ARBA00007792"/>
    </source>
</evidence>
<comment type="caution">
    <text evidence="15">The sequence shown here is derived from an EMBL/GenBank/DDBJ whole genome shotgun (WGS) entry which is preliminary data.</text>
</comment>
<dbReference type="EC" id="3.2.1.8" evidence="4 11"/>
<evidence type="ECO:0000313" key="16">
    <source>
        <dbReference type="Proteomes" id="UP000319257"/>
    </source>
</evidence>
<dbReference type="OrthoDB" id="2115822at2759"/>
<dbReference type="InterPro" id="IPR013319">
    <property type="entry name" value="GH11/12"/>
</dbReference>
<dbReference type="InterPro" id="IPR013320">
    <property type="entry name" value="ConA-like_dom_sf"/>
</dbReference>
<feature type="chain" id="PRO_5021301398" description="Endo-1,4-beta-xylanase" evidence="13">
    <location>
        <begin position="21"/>
        <end position="235"/>
    </location>
</feature>
<evidence type="ECO:0000256" key="13">
    <source>
        <dbReference type="SAM" id="SignalP"/>
    </source>
</evidence>
<dbReference type="GeneID" id="41976891"/>
<dbReference type="InterPro" id="IPR018208">
    <property type="entry name" value="GH11_AS_1"/>
</dbReference>
<keyword evidence="5 11" id="KW-0858">Xylan degradation</keyword>
<dbReference type="RefSeq" id="XP_030991111.1">
    <property type="nucleotide sequence ID" value="XM_031144409.1"/>
</dbReference>
<reference evidence="15 16" key="1">
    <citation type="submission" date="2019-06" db="EMBL/GenBank/DDBJ databases">
        <title>Draft genome sequence of the filamentous fungus Phialemoniopsis curvata isolated from diesel fuel.</title>
        <authorList>
            <person name="Varaljay V.A."/>
            <person name="Lyon W.J."/>
            <person name="Crouch A.L."/>
            <person name="Drake C.E."/>
            <person name="Hollomon J.M."/>
            <person name="Nadeau L.J."/>
            <person name="Nunn H.S."/>
            <person name="Stevenson B.S."/>
            <person name="Bojanowski C.L."/>
            <person name="Crookes-Goodson W.J."/>
        </authorList>
    </citation>
    <scope>NUCLEOTIDE SEQUENCE [LARGE SCALE GENOMIC DNA]</scope>
    <source>
        <strain evidence="15 16">D216</strain>
    </source>
</reference>
<keyword evidence="6 13" id="KW-0732">Signal</keyword>
<dbReference type="Proteomes" id="UP000319257">
    <property type="component" value="Unassembled WGS sequence"/>
</dbReference>
<organism evidence="15 16">
    <name type="scientific">Thyridium curvatum</name>
    <dbReference type="NCBI Taxonomy" id="1093900"/>
    <lineage>
        <taxon>Eukaryota</taxon>
        <taxon>Fungi</taxon>
        <taxon>Dikarya</taxon>
        <taxon>Ascomycota</taxon>
        <taxon>Pezizomycotina</taxon>
        <taxon>Sordariomycetes</taxon>
        <taxon>Sordariomycetidae</taxon>
        <taxon>Thyridiales</taxon>
        <taxon>Thyridiaceae</taxon>
        <taxon>Thyridium</taxon>
    </lineage>
</organism>
<feature type="domain" description="GH11" evidence="14">
    <location>
        <begin position="44"/>
        <end position="233"/>
    </location>
</feature>
<keyword evidence="10 11" id="KW-0624">Polysaccharide degradation</keyword>
<evidence type="ECO:0000256" key="5">
    <source>
        <dbReference type="ARBA" id="ARBA00022651"/>
    </source>
</evidence>
<comment type="catalytic activity">
    <reaction evidence="1 11 12">
        <text>Endohydrolysis of (1-&gt;4)-beta-D-xylosidic linkages in xylans.</text>
        <dbReference type="EC" id="3.2.1.8"/>
    </reaction>
</comment>
<dbReference type="EMBL" id="SKBQ01000068">
    <property type="protein sequence ID" value="TPX09400.1"/>
    <property type="molecule type" value="Genomic_DNA"/>
</dbReference>
<dbReference type="Pfam" id="PF00457">
    <property type="entry name" value="Glyco_hydro_11"/>
    <property type="match status" value="1"/>
</dbReference>
<comment type="pathway">
    <text evidence="2 11 12">Glycan degradation; xylan degradation.</text>
</comment>
<dbReference type="SUPFAM" id="SSF49899">
    <property type="entry name" value="Concanavalin A-like lectins/glucanases"/>
    <property type="match status" value="1"/>
</dbReference>
<evidence type="ECO:0000256" key="4">
    <source>
        <dbReference type="ARBA" id="ARBA00012590"/>
    </source>
</evidence>
<evidence type="ECO:0000256" key="12">
    <source>
        <dbReference type="RuleBase" id="RU362015"/>
    </source>
</evidence>
<proteinExistence type="inferred from homology"/>
<keyword evidence="9 11" id="KW-0326">Glycosidase</keyword>
<dbReference type="FunFam" id="2.60.120.180:FF:000001">
    <property type="entry name" value="Endo-1,4-beta-xylanase"/>
    <property type="match status" value="1"/>
</dbReference>
<dbReference type="GO" id="GO:0031176">
    <property type="term" value="F:endo-1,4-beta-xylanase activity"/>
    <property type="evidence" value="ECO:0007669"/>
    <property type="project" value="UniProtKB-UniRule"/>
</dbReference>
<evidence type="ECO:0000313" key="15">
    <source>
        <dbReference type="EMBL" id="TPX09400.1"/>
    </source>
</evidence>
<protein>
    <recommendedName>
        <fullName evidence="4 11">Endo-1,4-beta-xylanase</fullName>
        <ecNumber evidence="4 11">3.2.1.8</ecNumber>
    </recommendedName>
</protein>
<dbReference type="GO" id="GO:0045493">
    <property type="term" value="P:xylan catabolic process"/>
    <property type="evidence" value="ECO:0007669"/>
    <property type="project" value="UniProtKB-UniRule"/>
</dbReference>
<feature type="signal peptide" evidence="13">
    <location>
        <begin position="1"/>
        <end position="20"/>
    </location>
</feature>
<evidence type="ECO:0000259" key="14">
    <source>
        <dbReference type="PROSITE" id="PS51761"/>
    </source>
</evidence>
<evidence type="ECO:0000256" key="9">
    <source>
        <dbReference type="ARBA" id="ARBA00023295"/>
    </source>
</evidence>
<name>A0A507AYT1_9PEZI</name>
<dbReference type="PRINTS" id="PR00911">
    <property type="entry name" value="GLHYDRLASE11"/>
</dbReference>
<sequence length="235" mass="24944">MVQFTQLVAALSALATTAVAAPAAGPENDPNAALSAKMQNLAARGIPQGTGTNNGFFYSFWTDGAGQVNYNNGPGGQYSVQWSNVGNFVAGKGWNPGAERVVNYTGTWNAQNVNSYVSLYGWTKNPLVEYYIVEAFGSYNPSSGTQKLGSVSSDGGTYDVYKTTRVNQPSIVGTATFAQFWSVRQGRRVGGQITIKNHFDAWKKAGLNLGAHDYQILATEGYQSSGSAQITVAGP</sequence>
<keyword evidence="16" id="KW-1185">Reference proteome</keyword>
<dbReference type="PANTHER" id="PTHR46828:SF2">
    <property type="entry name" value="ENDO-1,4-BETA-XYLANASE A-RELATED"/>
    <property type="match status" value="1"/>
</dbReference>
<evidence type="ECO:0000256" key="10">
    <source>
        <dbReference type="ARBA" id="ARBA00023326"/>
    </source>
</evidence>
<accession>A0A507AYT1</accession>
<dbReference type="PROSITE" id="PS00777">
    <property type="entry name" value="GH11_2"/>
    <property type="match status" value="1"/>
</dbReference>
<dbReference type="STRING" id="1093900.A0A507AYT1"/>
<dbReference type="InterPro" id="IPR033123">
    <property type="entry name" value="GH11_dom"/>
</dbReference>
<feature type="active site" description="Proton donor" evidence="11">
    <location>
        <position position="220"/>
    </location>
</feature>
<evidence type="ECO:0000256" key="2">
    <source>
        <dbReference type="ARBA" id="ARBA00004851"/>
    </source>
</evidence>